<dbReference type="PRINTS" id="PR00301">
    <property type="entry name" value="HEATSHOCK70"/>
</dbReference>
<protein>
    <submittedName>
        <fullName evidence="4">Uncharacterized protein</fullName>
    </submittedName>
</protein>
<reference evidence="4 5" key="1">
    <citation type="submission" date="2019-07" db="EMBL/GenBank/DDBJ databases">
        <title>Genomics analysis of Aphanomyces spp. identifies a new class of oomycete effector associated with host adaptation.</title>
        <authorList>
            <person name="Gaulin E."/>
        </authorList>
    </citation>
    <scope>NUCLEOTIDE SEQUENCE [LARGE SCALE GENOMIC DNA]</scope>
    <source>
        <strain evidence="4 5">ATCC 201684</strain>
    </source>
</reference>
<dbReference type="Pfam" id="PF00012">
    <property type="entry name" value="HSP70"/>
    <property type="match status" value="1"/>
</dbReference>
<dbReference type="InterPro" id="IPR043129">
    <property type="entry name" value="ATPase_NBD"/>
</dbReference>
<keyword evidence="3" id="KW-0472">Membrane</keyword>
<dbReference type="SUPFAM" id="SSF53067">
    <property type="entry name" value="Actin-like ATPase domain"/>
    <property type="match status" value="2"/>
</dbReference>
<evidence type="ECO:0000313" key="4">
    <source>
        <dbReference type="EMBL" id="KAF0724518.1"/>
    </source>
</evidence>
<organism evidence="4 5">
    <name type="scientific">Aphanomyces euteiches</name>
    <dbReference type="NCBI Taxonomy" id="100861"/>
    <lineage>
        <taxon>Eukaryota</taxon>
        <taxon>Sar</taxon>
        <taxon>Stramenopiles</taxon>
        <taxon>Oomycota</taxon>
        <taxon>Saprolegniomycetes</taxon>
        <taxon>Saprolegniales</taxon>
        <taxon>Verrucalvaceae</taxon>
        <taxon>Aphanomyces</taxon>
    </lineage>
</organism>
<comment type="caution">
    <text evidence="4">The sequence shown here is derived from an EMBL/GenBank/DDBJ whole genome shotgun (WGS) entry which is preliminary data.</text>
</comment>
<dbReference type="Gene3D" id="3.90.640.10">
    <property type="entry name" value="Actin, Chain A, domain 4"/>
    <property type="match status" value="1"/>
</dbReference>
<proteinExistence type="predicted"/>
<dbReference type="InterPro" id="IPR013126">
    <property type="entry name" value="Hsp_70_fam"/>
</dbReference>
<evidence type="ECO:0000256" key="3">
    <source>
        <dbReference type="SAM" id="Phobius"/>
    </source>
</evidence>
<sequence>MTLVRRFLRKPTLLRTRGLHASAPRERLPLVIATVGIGLAITTRYVIRAQERVRMQREAEENGTSTTGQRARLVLGLDLGSVHARACGLDVDRPNHYSFAVERMAVQIRHGQLVVGDLATKNAVQNLRDALLKPRGESILQEDDVSVDSVLEILTETLHGSVRSSLEMPEAFDERTACVLALPSAFNSEPSHARLRELLGHAGLDVLDFVPEPVAAVLAVDEPLEDQTVAVFDMGGTVSTCSILDLSSPSPTVLSSISSTTLSGDGVTAQIVDYLAQTFEDKHGIDLRQDSLAVERLFQAAEAAKHELSTGRRVTQVHLPFITADQRGAKHLEQSINAATMQRLMDPSLTQSAELCHQAMRAANVSSVDAVVMAGGGLKSPILQTHILHAGFPSATLVHLATQVDQAVALGATKRAQQLLDEDE</sequence>
<dbReference type="PANTHER" id="PTHR19375">
    <property type="entry name" value="HEAT SHOCK PROTEIN 70KDA"/>
    <property type="match status" value="1"/>
</dbReference>
<evidence type="ECO:0000256" key="1">
    <source>
        <dbReference type="ARBA" id="ARBA00022741"/>
    </source>
</evidence>
<keyword evidence="3" id="KW-0812">Transmembrane</keyword>
<dbReference type="AlphaFoldDB" id="A0A6G0WB98"/>
<dbReference type="Gene3D" id="3.30.420.40">
    <property type="match status" value="2"/>
</dbReference>
<dbReference type="Proteomes" id="UP000481153">
    <property type="component" value="Unassembled WGS sequence"/>
</dbReference>
<accession>A0A6G0WB98</accession>
<dbReference type="GO" id="GO:0140662">
    <property type="term" value="F:ATP-dependent protein folding chaperone"/>
    <property type="evidence" value="ECO:0007669"/>
    <property type="project" value="InterPro"/>
</dbReference>
<evidence type="ECO:0000313" key="5">
    <source>
        <dbReference type="Proteomes" id="UP000481153"/>
    </source>
</evidence>
<keyword evidence="2" id="KW-0067">ATP-binding</keyword>
<keyword evidence="3" id="KW-1133">Transmembrane helix</keyword>
<dbReference type="GO" id="GO:0005524">
    <property type="term" value="F:ATP binding"/>
    <property type="evidence" value="ECO:0007669"/>
    <property type="project" value="UniProtKB-KW"/>
</dbReference>
<dbReference type="FunFam" id="3.90.640.10:FF:000003">
    <property type="entry name" value="Molecular chaperone DnaK"/>
    <property type="match status" value="1"/>
</dbReference>
<dbReference type="VEuPathDB" id="FungiDB:AeMF1_006887"/>
<evidence type="ECO:0000256" key="2">
    <source>
        <dbReference type="ARBA" id="ARBA00022840"/>
    </source>
</evidence>
<keyword evidence="1" id="KW-0547">Nucleotide-binding</keyword>
<feature type="transmembrane region" description="Helical" evidence="3">
    <location>
        <begin position="28"/>
        <end position="47"/>
    </location>
</feature>
<gene>
    <name evidence="4" type="ORF">Ae201684_016812</name>
</gene>
<keyword evidence="5" id="KW-1185">Reference proteome</keyword>
<name>A0A6G0WB98_9STRA</name>
<dbReference type="EMBL" id="VJMJ01000269">
    <property type="protein sequence ID" value="KAF0724518.1"/>
    <property type="molecule type" value="Genomic_DNA"/>
</dbReference>